<dbReference type="RefSeq" id="WP_054966883.1">
    <property type="nucleotide sequence ID" value="NZ_FMUN01000001.1"/>
</dbReference>
<name>A0A0N8PML4_9GAMM</name>
<dbReference type="InterPro" id="IPR025944">
    <property type="entry name" value="Sigma_54_int_dom_CS"/>
</dbReference>
<dbReference type="PRINTS" id="PR01590">
    <property type="entry name" value="HTHFIS"/>
</dbReference>
<dbReference type="FunFam" id="3.40.50.300:FF:000006">
    <property type="entry name" value="DNA-binding transcriptional regulator NtrC"/>
    <property type="match status" value="1"/>
</dbReference>
<dbReference type="Gene3D" id="1.10.8.60">
    <property type="match status" value="1"/>
</dbReference>
<feature type="domain" description="Sigma-54 factor interaction" evidence="6">
    <location>
        <begin position="9"/>
        <end position="238"/>
    </location>
</feature>
<proteinExistence type="predicted"/>
<dbReference type="CDD" id="cd00009">
    <property type="entry name" value="AAA"/>
    <property type="match status" value="1"/>
</dbReference>
<dbReference type="InterPro" id="IPR002197">
    <property type="entry name" value="HTH_Fis"/>
</dbReference>
<keyword evidence="5" id="KW-0804">Transcription</keyword>
<keyword evidence="2" id="KW-0067">ATP-binding</keyword>
<dbReference type="InterPro" id="IPR025943">
    <property type="entry name" value="Sigma_54_int_dom_ATP-bd_2"/>
</dbReference>
<dbReference type="Pfam" id="PF25601">
    <property type="entry name" value="AAA_lid_14"/>
    <property type="match status" value="1"/>
</dbReference>
<keyword evidence="1" id="KW-0547">Nucleotide-binding</keyword>
<dbReference type="Gene3D" id="1.10.10.60">
    <property type="entry name" value="Homeodomain-like"/>
    <property type="match status" value="1"/>
</dbReference>
<dbReference type="AlphaFoldDB" id="A0A0N8PML4"/>
<dbReference type="SMART" id="SM00382">
    <property type="entry name" value="AAA"/>
    <property type="match status" value="1"/>
</dbReference>
<evidence type="ECO:0000256" key="2">
    <source>
        <dbReference type="ARBA" id="ARBA00022840"/>
    </source>
</evidence>
<evidence type="ECO:0000313" key="7">
    <source>
        <dbReference type="EMBL" id="SCX78883.1"/>
    </source>
</evidence>
<organism evidence="7 8">
    <name type="scientific">Thiohalorhabdus denitrificans</name>
    <dbReference type="NCBI Taxonomy" id="381306"/>
    <lineage>
        <taxon>Bacteria</taxon>
        <taxon>Pseudomonadati</taxon>
        <taxon>Pseudomonadota</taxon>
        <taxon>Gammaproteobacteria</taxon>
        <taxon>Thiohalorhabdales</taxon>
        <taxon>Thiohalorhabdaceae</taxon>
        <taxon>Thiohalorhabdus</taxon>
    </lineage>
</organism>
<dbReference type="InterPro" id="IPR009057">
    <property type="entry name" value="Homeodomain-like_sf"/>
</dbReference>
<dbReference type="Proteomes" id="UP000183104">
    <property type="component" value="Unassembled WGS sequence"/>
</dbReference>
<dbReference type="InterPro" id="IPR025662">
    <property type="entry name" value="Sigma_54_int_dom_ATP-bd_1"/>
</dbReference>
<evidence type="ECO:0000256" key="4">
    <source>
        <dbReference type="ARBA" id="ARBA00023125"/>
    </source>
</evidence>
<dbReference type="PROSITE" id="PS00688">
    <property type="entry name" value="SIGMA54_INTERACT_3"/>
    <property type="match status" value="1"/>
</dbReference>
<dbReference type="STRING" id="381306.AN478_12110"/>
<evidence type="ECO:0000256" key="5">
    <source>
        <dbReference type="ARBA" id="ARBA00023163"/>
    </source>
</evidence>
<dbReference type="InterPro" id="IPR027417">
    <property type="entry name" value="P-loop_NTPase"/>
</dbReference>
<dbReference type="SUPFAM" id="SSF46689">
    <property type="entry name" value="Homeodomain-like"/>
    <property type="match status" value="1"/>
</dbReference>
<keyword evidence="8" id="KW-1185">Reference proteome</keyword>
<dbReference type="Pfam" id="PF00158">
    <property type="entry name" value="Sigma54_activat"/>
    <property type="match status" value="1"/>
</dbReference>
<dbReference type="InterPro" id="IPR058031">
    <property type="entry name" value="AAA_lid_NorR"/>
</dbReference>
<dbReference type="GO" id="GO:0043565">
    <property type="term" value="F:sequence-specific DNA binding"/>
    <property type="evidence" value="ECO:0007669"/>
    <property type="project" value="InterPro"/>
</dbReference>
<dbReference type="PROSITE" id="PS50045">
    <property type="entry name" value="SIGMA54_INTERACT_4"/>
    <property type="match status" value="1"/>
</dbReference>
<dbReference type="PROSITE" id="PS00676">
    <property type="entry name" value="SIGMA54_INTERACT_2"/>
    <property type="match status" value="1"/>
</dbReference>
<dbReference type="PROSITE" id="PS00675">
    <property type="entry name" value="SIGMA54_INTERACT_1"/>
    <property type="match status" value="1"/>
</dbReference>
<dbReference type="EMBL" id="FMUN01000001">
    <property type="protein sequence ID" value="SCX78883.1"/>
    <property type="molecule type" value="Genomic_DNA"/>
</dbReference>
<gene>
    <name evidence="7" type="ORF">SAMN05661077_0434</name>
</gene>
<dbReference type="GO" id="GO:0005524">
    <property type="term" value="F:ATP binding"/>
    <property type="evidence" value="ECO:0007669"/>
    <property type="project" value="UniProtKB-KW"/>
</dbReference>
<reference evidence="8" key="1">
    <citation type="submission" date="2016-10" db="EMBL/GenBank/DDBJ databases">
        <authorList>
            <person name="Varghese N."/>
        </authorList>
    </citation>
    <scope>NUCLEOTIDE SEQUENCE [LARGE SCALE GENOMIC DNA]</scope>
    <source>
        <strain evidence="8">HL 19</strain>
    </source>
</reference>
<evidence type="ECO:0000259" key="6">
    <source>
        <dbReference type="PROSITE" id="PS50045"/>
    </source>
</evidence>
<evidence type="ECO:0000313" key="8">
    <source>
        <dbReference type="Proteomes" id="UP000183104"/>
    </source>
</evidence>
<accession>A0A0N8PML4</accession>
<dbReference type="GO" id="GO:0006355">
    <property type="term" value="P:regulation of DNA-templated transcription"/>
    <property type="evidence" value="ECO:0007669"/>
    <property type="project" value="InterPro"/>
</dbReference>
<dbReference type="Gene3D" id="3.40.50.300">
    <property type="entry name" value="P-loop containing nucleotide triphosphate hydrolases"/>
    <property type="match status" value="1"/>
</dbReference>
<evidence type="ECO:0000256" key="3">
    <source>
        <dbReference type="ARBA" id="ARBA00023015"/>
    </source>
</evidence>
<keyword evidence="3" id="KW-0805">Transcription regulation</keyword>
<keyword evidence="4" id="KW-0238">DNA-binding</keyword>
<protein>
    <submittedName>
        <fullName evidence="7">Regulatory protein, Fis family</fullName>
    </submittedName>
</protein>
<dbReference type="PATRIC" id="fig|381306.5.peg.1573"/>
<dbReference type="SUPFAM" id="SSF52540">
    <property type="entry name" value="P-loop containing nucleoside triphosphate hydrolases"/>
    <property type="match status" value="1"/>
</dbReference>
<dbReference type="Pfam" id="PF02954">
    <property type="entry name" value="HTH_8"/>
    <property type="match status" value="1"/>
</dbReference>
<dbReference type="PANTHER" id="PTHR32071">
    <property type="entry name" value="TRANSCRIPTIONAL REGULATORY PROTEIN"/>
    <property type="match status" value="1"/>
</dbReference>
<dbReference type="InterPro" id="IPR002078">
    <property type="entry name" value="Sigma_54_int"/>
</dbReference>
<evidence type="ECO:0000256" key="1">
    <source>
        <dbReference type="ARBA" id="ARBA00022741"/>
    </source>
</evidence>
<sequence>MADAFERTLIGRAPSFQAALRTAAVAAATDVSVLVLGETGTGKELLARALHAESPRSGGPFVSVNCAALPEELAESQLFGHRKGAFTGAVDNSPGMVASAEGGTLFLDEVGELSAGLQAKLLRFLEAGEYQPVGAAAPQRANVRLVAATNRDLFQEVRAGRFREDLYYRLHVVPVELPPLRERPGDVSLLLERLTADLADRYDLAAPRFNSAARARLEAYAWPGNVRELRNLCERLVIMLPGWEVGPGNLPEELGREEAAPAGPFTLPETGLRLDALEADLIRQALERTAGNRSRAARLLGLTRDTLLYRLKKYAIQA</sequence>
<dbReference type="InterPro" id="IPR003593">
    <property type="entry name" value="AAA+_ATPase"/>
</dbReference>
<dbReference type="OrthoDB" id="9804019at2"/>